<reference evidence="2" key="1">
    <citation type="submission" date="2021-04" db="EMBL/GenBank/DDBJ databases">
        <authorList>
            <person name="Chebbi M.A.C M."/>
        </authorList>
    </citation>
    <scope>NUCLEOTIDE SEQUENCE</scope>
</reference>
<sequence length="355" mass="41309">MHEKNESSTINFIKNIFSSRRISLPITVPTNTIVNNININNNINNSKNVINVISSLGLILQSRPPNLPAKNSREELLHRKQYDALLDAIKKRELRKERDYQKRRAQQLEDENKLSSNLQYWDQKIIPNFNQIKSTAEVRELWWFGIPSAVRGRIWRLAVDNNLNLTAETYTGAYCIFKPEIGYVQGMSFIGAMLILNMDTPDAFICLANLFNNNLYHNTAFTLNQIKINKYWTIFNELLSRNLSCLHKHFLEINLTPDFYLLDWLFTIYAKALPLDVTSRIWDVFVRDGDEFLFKTAIGILMLYKNELFSMDFVHAAQFLIKLPDTIKVDEMFKCIKSVNIEIAGKTFDQIILSL</sequence>
<dbReference type="Gene3D" id="1.10.472.80">
    <property type="entry name" value="Ypt/Rab-GAP domain of gyp1p, domain 3"/>
    <property type="match status" value="1"/>
</dbReference>
<dbReference type="InterPro" id="IPR000195">
    <property type="entry name" value="Rab-GAP-TBC_dom"/>
</dbReference>
<dbReference type="GO" id="GO:0016192">
    <property type="term" value="P:vesicle-mediated transport"/>
    <property type="evidence" value="ECO:0007669"/>
    <property type="project" value="UniProtKB-ARBA"/>
</dbReference>
<dbReference type="SUPFAM" id="SSF47923">
    <property type="entry name" value="Ypt/Rab-GAP domain of gyp1p"/>
    <property type="match status" value="2"/>
</dbReference>
<dbReference type="Proteomes" id="UP000786811">
    <property type="component" value="Unassembled WGS sequence"/>
</dbReference>
<dbReference type="Pfam" id="PF00566">
    <property type="entry name" value="RabGAP-TBC"/>
    <property type="match status" value="1"/>
</dbReference>
<dbReference type="EMBL" id="CAJNRD030001124">
    <property type="protein sequence ID" value="CAG5108025.1"/>
    <property type="molecule type" value="Genomic_DNA"/>
</dbReference>
<dbReference type="GO" id="GO:0005773">
    <property type="term" value="C:vacuole"/>
    <property type="evidence" value="ECO:0007669"/>
    <property type="project" value="UniProtKB-ARBA"/>
</dbReference>
<organism evidence="2 3">
    <name type="scientific">Cotesia congregata</name>
    <name type="common">Parasitoid wasp</name>
    <name type="synonym">Apanteles congregatus</name>
    <dbReference type="NCBI Taxonomy" id="51543"/>
    <lineage>
        <taxon>Eukaryota</taxon>
        <taxon>Metazoa</taxon>
        <taxon>Ecdysozoa</taxon>
        <taxon>Arthropoda</taxon>
        <taxon>Hexapoda</taxon>
        <taxon>Insecta</taxon>
        <taxon>Pterygota</taxon>
        <taxon>Neoptera</taxon>
        <taxon>Endopterygota</taxon>
        <taxon>Hymenoptera</taxon>
        <taxon>Apocrita</taxon>
        <taxon>Ichneumonoidea</taxon>
        <taxon>Braconidae</taxon>
        <taxon>Microgastrinae</taxon>
        <taxon>Cotesia</taxon>
    </lineage>
</organism>
<proteinExistence type="predicted"/>
<dbReference type="Gene3D" id="1.10.8.270">
    <property type="entry name" value="putative rabgap domain of human tbc1 domain family member 14 like domains"/>
    <property type="match status" value="1"/>
</dbReference>
<dbReference type="PROSITE" id="PS50086">
    <property type="entry name" value="TBC_RABGAP"/>
    <property type="match status" value="1"/>
</dbReference>
<comment type="caution">
    <text evidence="2">The sequence shown here is derived from an EMBL/GenBank/DDBJ whole genome shotgun (WGS) entry which is preliminary data.</text>
</comment>
<feature type="domain" description="Rab-GAP TBC" evidence="1">
    <location>
        <begin position="72"/>
        <end position="289"/>
    </location>
</feature>
<evidence type="ECO:0000313" key="2">
    <source>
        <dbReference type="EMBL" id="CAG5108025.1"/>
    </source>
</evidence>
<dbReference type="SMART" id="SM00164">
    <property type="entry name" value="TBC"/>
    <property type="match status" value="1"/>
</dbReference>
<accession>A0A8J2HRG3</accession>
<dbReference type="FunFam" id="1.10.472.80:FF:000006">
    <property type="entry name" value="TBC1 domain family member 14"/>
    <property type="match status" value="1"/>
</dbReference>
<dbReference type="PANTHER" id="PTHR47219:SF15">
    <property type="entry name" value="TBC1 DOMAIN FAMILY MEMBER 12 ISOFORM X1"/>
    <property type="match status" value="1"/>
</dbReference>
<name>A0A8J2HRG3_COTCN</name>
<dbReference type="GO" id="GO:0031410">
    <property type="term" value="C:cytoplasmic vesicle"/>
    <property type="evidence" value="ECO:0007669"/>
    <property type="project" value="UniProtKB-ARBA"/>
</dbReference>
<dbReference type="InterPro" id="IPR050302">
    <property type="entry name" value="Rab_GAP_TBC_domain"/>
</dbReference>
<dbReference type="OrthoDB" id="294251at2759"/>
<evidence type="ECO:0000259" key="1">
    <source>
        <dbReference type="PROSITE" id="PS50086"/>
    </source>
</evidence>
<keyword evidence="3" id="KW-1185">Reference proteome</keyword>
<dbReference type="GO" id="GO:0005096">
    <property type="term" value="F:GTPase activator activity"/>
    <property type="evidence" value="ECO:0007669"/>
    <property type="project" value="TreeGrafter"/>
</dbReference>
<dbReference type="GO" id="GO:0031267">
    <property type="term" value="F:small GTPase binding"/>
    <property type="evidence" value="ECO:0007669"/>
    <property type="project" value="TreeGrafter"/>
</dbReference>
<dbReference type="PANTHER" id="PTHR47219">
    <property type="entry name" value="RAB GTPASE-ACTIVATING PROTEIN 1-LIKE"/>
    <property type="match status" value="1"/>
</dbReference>
<gene>
    <name evidence="2" type="ORF">HICCMSTLAB_LOCUS13031</name>
</gene>
<dbReference type="AlphaFoldDB" id="A0A8J2HRG3"/>
<dbReference type="InterPro" id="IPR035969">
    <property type="entry name" value="Rab-GAP_TBC_sf"/>
</dbReference>
<protein>
    <submittedName>
        <fullName evidence="2">Similar to TBC1D14: TBC1 domain family member 14 (Bos taurus)</fullName>
    </submittedName>
</protein>
<evidence type="ECO:0000313" key="3">
    <source>
        <dbReference type="Proteomes" id="UP000786811"/>
    </source>
</evidence>
<dbReference type="Gene3D" id="1.10.10.750">
    <property type="entry name" value="Ypt/Rab-GAP domain of gyp1p, domain 1"/>
    <property type="match status" value="1"/>
</dbReference>